<protein>
    <submittedName>
        <fullName evidence="1">Uncharacterized protein</fullName>
    </submittedName>
</protein>
<dbReference type="Proteomes" id="UP000269198">
    <property type="component" value="Unassembled WGS sequence"/>
</dbReference>
<proteinExistence type="predicted"/>
<reference evidence="1 2" key="1">
    <citation type="submission" date="2018-11" db="EMBL/GenBank/DDBJ databases">
        <title>The genome draft of YIM 96095.</title>
        <authorList>
            <person name="Tang S.-K."/>
            <person name="Chunyu W.-X."/>
            <person name="Feng Y.-Z."/>
        </authorList>
    </citation>
    <scope>NUCLEOTIDE SEQUENCE [LARGE SCALE GENOMIC DNA]</scope>
    <source>
        <strain evidence="1 2">YIM 96095</strain>
    </source>
</reference>
<evidence type="ECO:0000313" key="1">
    <source>
        <dbReference type="EMBL" id="RNL87398.1"/>
    </source>
</evidence>
<sequence length="215" mass="23713">MPLGDVCSPCYTVIGRRPGECASCGQRRPITGRDDRQRLVCVCGPCVGDDHDWSCRSCGRVALPVADGNCAARVARERVDRLLSTGPGLLHPQLAPLRSLLLTEIETDPYPVLFWLYRAGWAALLGELAGTHDEITHAVLDALPPRRHIQYLRAVLVNAGILPRRDEDLDSTIPWLNEVLDGLPESTVAIVRPYAGVQAHQRQVDAPDVRRRLGY</sequence>
<dbReference type="AlphaFoldDB" id="A0A3N0EHN0"/>
<gene>
    <name evidence="1" type="ORF">EFW17_00810</name>
</gene>
<organism evidence="1 2">
    <name type="scientific">Halostreptopolyspora alba</name>
    <dbReference type="NCBI Taxonomy" id="2487137"/>
    <lineage>
        <taxon>Bacteria</taxon>
        <taxon>Bacillati</taxon>
        <taxon>Actinomycetota</taxon>
        <taxon>Actinomycetes</taxon>
        <taxon>Streptosporangiales</taxon>
        <taxon>Nocardiopsidaceae</taxon>
        <taxon>Halostreptopolyspora</taxon>
    </lineage>
</organism>
<keyword evidence="2" id="KW-1185">Reference proteome</keyword>
<accession>A0A3N0EHN0</accession>
<name>A0A3N0EHN0_9ACTN</name>
<evidence type="ECO:0000313" key="2">
    <source>
        <dbReference type="Proteomes" id="UP000269198"/>
    </source>
</evidence>
<dbReference type="EMBL" id="RJMB01000001">
    <property type="protein sequence ID" value="RNL87398.1"/>
    <property type="molecule type" value="Genomic_DNA"/>
</dbReference>
<comment type="caution">
    <text evidence="1">The sequence shown here is derived from an EMBL/GenBank/DDBJ whole genome shotgun (WGS) entry which is preliminary data.</text>
</comment>